<evidence type="ECO:0000256" key="4">
    <source>
        <dbReference type="ARBA" id="ARBA00022989"/>
    </source>
</evidence>
<dbReference type="PANTHER" id="PTHR30619:SF1">
    <property type="entry name" value="RECOMBINATION PROTEIN 2"/>
    <property type="match status" value="1"/>
</dbReference>
<protein>
    <submittedName>
        <fullName evidence="8">ComEC/Rec2 family competence protein</fullName>
    </submittedName>
</protein>
<keyword evidence="2" id="KW-1003">Cell membrane</keyword>
<keyword evidence="9" id="KW-1185">Reference proteome</keyword>
<keyword evidence="4 6" id="KW-1133">Transmembrane helix</keyword>
<name>A0A4R9K9L8_9LEPT</name>
<dbReference type="InterPro" id="IPR052159">
    <property type="entry name" value="Competence_DNA_uptake"/>
</dbReference>
<evidence type="ECO:0000313" key="8">
    <source>
        <dbReference type="EMBL" id="TGL63368.1"/>
    </source>
</evidence>
<accession>A0A4R9K9L8</accession>
<feature type="transmembrane region" description="Helical" evidence="6">
    <location>
        <begin position="64"/>
        <end position="83"/>
    </location>
</feature>
<evidence type="ECO:0000256" key="6">
    <source>
        <dbReference type="SAM" id="Phobius"/>
    </source>
</evidence>
<dbReference type="Pfam" id="PF03772">
    <property type="entry name" value="Competence"/>
    <property type="match status" value="1"/>
</dbReference>
<dbReference type="RefSeq" id="WP_135648452.1">
    <property type="nucleotide sequence ID" value="NZ_RQGF01000012.1"/>
</dbReference>
<dbReference type="GO" id="GO:0005886">
    <property type="term" value="C:plasma membrane"/>
    <property type="evidence" value="ECO:0007669"/>
    <property type="project" value="UniProtKB-SubCell"/>
</dbReference>
<feature type="transmembrane region" description="Helical" evidence="6">
    <location>
        <begin position="186"/>
        <end position="209"/>
    </location>
</feature>
<dbReference type="PANTHER" id="PTHR30619">
    <property type="entry name" value="DNA INTERNALIZATION/COMPETENCE PROTEIN COMEC/REC2"/>
    <property type="match status" value="1"/>
</dbReference>
<feature type="domain" description="ComEC/Rec2-related protein" evidence="7">
    <location>
        <begin position="123"/>
        <end position="400"/>
    </location>
</feature>
<dbReference type="AlphaFoldDB" id="A0A4R9K9L8"/>
<feature type="transmembrane region" description="Helical" evidence="6">
    <location>
        <begin position="347"/>
        <end position="367"/>
    </location>
</feature>
<dbReference type="OrthoDB" id="9761531at2"/>
<feature type="transmembrane region" description="Helical" evidence="6">
    <location>
        <begin position="312"/>
        <end position="335"/>
    </location>
</feature>
<evidence type="ECO:0000256" key="3">
    <source>
        <dbReference type="ARBA" id="ARBA00022692"/>
    </source>
</evidence>
<feature type="transmembrane region" description="Helical" evidence="6">
    <location>
        <begin position="38"/>
        <end position="58"/>
    </location>
</feature>
<comment type="subcellular location">
    <subcellularLocation>
        <location evidence="1">Cell membrane</location>
        <topology evidence="1">Multi-pass membrane protein</topology>
    </subcellularLocation>
</comment>
<reference evidence="8" key="1">
    <citation type="journal article" date="2019" name="PLoS Negl. Trop. Dis.">
        <title>Revisiting the worldwide diversity of Leptospira species in the environment.</title>
        <authorList>
            <person name="Vincent A.T."/>
            <person name="Schiettekatte O."/>
            <person name="Bourhy P."/>
            <person name="Veyrier F.J."/>
            <person name="Picardeau M."/>
        </authorList>
    </citation>
    <scope>NUCLEOTIDE SEQUENCE [LARGE SCALE GENOMIC DNA]</scope>
    <source>
        <strain evidence="8">201702455</strain>
    </source>
</reference>
<evidence type="ECO:0000256" key="2">
    <source>
        <dbReference type="ARBA" id="ARBA00022475"/>
    </source>
</evidence>
<feature type="transmembrane region" description="Helical" evidence="6">
    <location>
        <begin position="431"/>
        <end position="453"/>
    </location>
</feature>
<feature type="transmembrane region" description="Helical" evidence="6">
    <location>
        <begin position="286"/>
        <end position="306"/>
    </location>
</feature>
<evidence type="ECO:0000313" key="9">
    <source>
        <dbReference type="Proteomes" id="UP000297762"/>
    </source>
</evidence>
<dbReference type="InterPro" id="IPR004477">
    <property type="entry name" value="ComEC_N"/>
</dbReference>
<dbReference type="NCBIfam" id="TIGR00360">
    <property type="entry name" value="ComEC_N-term"/>
    <property type="match status" value="1"/>
</dbReference>
<gene>
    <name evidence="8" type="ORF">EHQ64_05265</name>
</gene>
<feature type="transmembrane region" description="Helical" evidence="6">
    <location>
        <begin position="143"/>
        <end position="166"/>
    </location>
</feature>
<evidence type="ECO:0000259" key="7">
    <source>
        <dbReference type="Pfam" id="PF03772"/>
    </source>
</evidence>
<dbReference type="Proteomes" id="UP000297762">
    <property type="component" value="Unassembled WGS sequence"/>
</dbReference>
<feature type="transmembrane region" description="Helical" evidence="6">
    <location>
        <begin position="243"/>
        <end position="265"/>
    </location>
</feature>
<organism evidence="8 9">
    <name type="scientific">Leptospira sarikeiensis</name>
    <dbReference type="NCBI Taxonomy" id="2484943"/>
    <lineage>
        <taxon>Bacteria</taxon>
        <taxon>Pseudomonadati</taxon>
        <taxon>Spirochaetota</taxon>
        <taxon>Spirochaetia</taxon>
        <taxon>Leptospirales</taxon>
        <taxon>Leptospiraceae</taxon>
        <taxon>Leptospira</taxon>
    </lineage>
</organism>
<evidence type="ECO:0000256" key="1">
    <source>
        <dbReference type="ARBA" id="ARBA00004651"/>
    </source>
</evidence>
<evidence type="ECO:0000256" key="5">
    <source>
        <dbReference type="ARBA" id="ARBA00023136"/>
    </source>
</evidence>
<feature type="transmembrane region" description="Helical" evidence="6">
    <location>
        <begin position="382"/>
        <end position="398"/>
    </location>
</feature>
<keyword evidence="5 6" id="KW-0472">Membrane</keyword>
<comment type="caution">
    <text evidence="8">The sequence shown here is derived from an EMBL/GenBank/DDBJ whole genome shotgun (WGS) entry which is preliminary data.</text>
</comment>
<feature type="transmembrane region" description="Helical" evidence="6">
    <location>
        <begin position="12"/>
        <end position="31"/>
    </location>
</feature>
<keyword evidence="3 6" id="KW-0812">Transmembrane</keyword>
<dbReference type="EMBL" id="RQGF01000012">
    <property type="protein sequence ID" value="TGL63368.1"/>
    <property type="molecule type" value="Genomic_DNA"/>
</dbReference>
<sequence length="631" mass="72078">MIESLEETYKEWIPSSLFSYLVLGILSGCFFEHFFPDLILIWVSIHLLFLIYLSLIPIPKKKLVSFSWGIILYFVLALSGYTYKTAPFLKESQSWKKEFSDQINRILDRANIHEREREISLGLVLGDAKGLDKEFKKSAREGGILHLFAASGLHLGILIGCLFSILKRIPFLGYYTPRILPVLLGFVYLAVLGFPISLARAWIFSGWILLQSLFFRRSRPADLLISSAGIVYLWDPIRSFGVSFLLSFGAVSGILLILPSLQKCLPPNSEEKSFVNRIFGFLKENLLVSVSAGIGTMPSLIFYFGTYSFGSLGLNLILVPICGILLPLLYFSLVLEAIHFSILAKPFWFVVSFLLEVLEKVTLYWAGSDWNLIHYYRGKTKLFGLTIWVLLLFFLFLWKSVPNPEKEENPDLDLNSDQNVKSYKINFLKSIWVLGFGICLLFQFIIAGSSNWIRSPFYFFGDKFSFLLQEKGKLVLAGKCKYSSKILYKSIGKDPELFCGNQKELRNIYIEHESCLDWVKECIRRNKNLSLQYGGKEKPKIAGFENWILIPKRKEFNLPDPEEKLIRFEVGKDSLISLAVLTKNGKGSILLIPRFGIPERSSEWNQFRKRLGIGPGWRFIGSDELPGIPVL</sequence>
<proteinExistence type="predicted"/>